<evidence type="ECO:0000313" key="4">
    <source>
        <dbReference type="Proteomes" id="UP001500635"/>
    </source>
</evidence>
<dbReference type="RefSeq" id="WP_344994659.1">
    <property type="nucleotide sequence ID" value="NZ_BAABFR010000026.1"/>
</dbReference>
<protein>
    <submittedName>
        <fullName evidence="3">DUF3159 domain-containing protein</fullName>
    </submittedName>
</protein>
<feature type="transmembrane region" description="Helical" evidence="2">
    <location>
        <begin position="104"/>
        <end position="125"/>
    </location>
</feature>
<dbReference type="InterPro" id="IPR016566">
    <property type="entry name" value="UCP010219"/>
</dbReference>
<dbReference type="EMBL" id="BAABFR010000026">
    <property type="protein sequence ID" value="GAA4391414.1"/>
    <property type="molecule type" value="Genomic_DNA"/>
</dbReference>
<comment type="caution">
    <text evidence="3">The sequence shown here is derived from an EMBL/GenBank/DDBJ whole genome shotgun (WGS) entry which is preliminary data.</text>
</comment>
<keyword evidence="2" id="KW-0472">Membrane</keyword>
<proteinExistence type="predicted"/>
<evidence type="ECO:0000256" key="2">
    <source>
        <dbReference type="SAM" id="Phobius"/>
    </source>
</evidence>
<gene>
    <name evidence="3" type="ORF">GCM10023147_20280</name>
</gene>
<dbReference type="Pfam" id="PF11361">
    <property type="entry name" value="DUF3159"/>
    <property type="match status" value="2"/>
</dbReference>
<feature type="transmembrane region" description="Helical" evidence="2">
    <location>
        <begin position="217"/>
        <end position="239"/>
    </location>
</feature>
<dbReference type="Proteomes" id="UP001500635">
    <property type="component" value="Unassembled WGS sequence"/>
</dbReference>
<accession>A0ABP8JIP3</accession>
<sequence length="264" mass="28163">MTDADPQPGDHRDEPVEPPLRDQILAQMGGWTGMVYSSLPVIAFVPANALWGLTWGAVAALIVAAVILVIRLATRTSVQPAISGFLGVGVCVLIAFAVGSGKGYFLYGIVVQALMLVAFVVSLLVRRPLVGVLWHTFGLGVKDEGARDESAKDEGAEDEGAEDEGAEDEGGSRAGRDWRSIKRELYTFDALTVLWSLMFGARFVVQGLLYSQGRTGWLGVTRIAMGWPLLAVCVGATYLGARWAAGTRHPAPDGVSGPAEERRP</sequence>
<feature type="transmembrane region" description="Helical" evidence="2">
    <location>
        <begin position="49"/>
        <end position="69"/>
    </location>
</feature>
<feature type="region of interest" description="Disordered" evidence="1">
    <location>
        <begin position="148"/>
        <end position="174"/>
    </location>
</feature>
<feature type="transmembrane region" description="Helical" evidence="2">
    <location>
        <begin position="81"/>
        <end position="98"/>
    </location>
</feature>
<reference evidence="4" key="1">
    <citation type="journal article" date="2019" name="Int. J. Syst. Evol. Microbiol.">
        <title>The Global Catalogue of Microorganisms (GCM) 10K type strain sequencing project: providing services to taxonomists for standard genome sequencing and annotation.</title>
        <authorList>
            <consortium name="The Broad Institute Genomics Platform"/>
            <consortium name="The Broad Institute Genome Sequencing Center for Infectious Disease"/>
            <person name="Wu L."/>
            <person name="Ma J."/>
        </authorList>
    </citation>
    <scope>NUCLEOTIDE SEQUENCE [LARGE SCALE GENOMIC DNA]</scope>
    <source>
        <strain evidence="4">JCM 17688</strain>
    </source>
</reference>
<evidence type="ECO:0000313" key="3">
    <source>
        <dbReference type="EMBL" id="GAA4391414.1"/>
    </source>
</evidence>
<organism evidence="3 4">
    <name type="scientific">Tsukamurella soli</name>
    <dbReference type="NCBI Taxonomy" id="644556"/>
    <lineage>
        <taxon>Bacteria</taxon>
        <taxon>Bacillati</taxon>
        <taxon>Actinomycetota</taxon>
        <taxon>Actinomycetes</taxon>
        <taxon>Mycobacteriales</taxon>
        <taxon>Tsukamurellaceae</taxon>
        <taxon>Tsukamurella</taxon>
    </lineage>
</organism>
<name>A0ABP8JIP3_9ACTN</name>
<feature type="transmembrane region" description="Helical" evidence="2">
    <location>
        <begin position="185"/>
        <end position="205"/>
    </location>
</feature>
<evidence type="ECO:0000256" key="1">
    <source>
        <dbReference type="SAM" id="MobiDB-lite"/>
    </source>
</evidence>
<feature type="compositionally biased region" description="Acidic residues" evidence="1">
    <location>
        <begin position="155"/>
        <end position="169"/>
    </location>
</feature>
<keyword evidence="2" id="KW-0812">Transmembrane</keyword>
<keyword evidence="2" id="KW-1133">Transmembrane helix</keyword>
<keyword evidence="4" id="KW-1185">Reference proteome</keyword>